<keyword evidence="2" id="KW-0732">Signal</keyword>
<organism evidence="3 4">
    <name type="scientific">Blyttiomyces helicus</name>
    <dbReference type="NCBI Taxonomy" id="388810"/>
    <lineage>
        <taxon>Eukaryota</taxon>
        <taxon>Fungi</taxon>
        <taxon>Fungi incertae sedis</taxon>
        <taxon>Chytridiomycota</taxon>
        <taxon>Chytridiomycota incertae sedis</taxon>
        <taxon>Chytridiomycetes</taxon>
        <taxon>Chytridiomycetes incertae sedis</taxon>
        <taxon>Blyttiomyces</taxon>
    </lineage>
</organism>
<evidence type="ECO:0000256" key="1">
    <source>
        <dbReference type="SAM" id="MobiDB-lite"/>
    </source>
</evidence>
<protein>
    <submittedName>
        <fullName evidence="3">Uncharacterized protein</fullName>
    </submittedName>
</protein>
<dbReference type="AlphaFoldDB" id="A0A4P9WHX3"/>
<dbReference type="EMBL" id="KZ994635">
    <property type="protein sequence ID" value="RKO92441.1"/>
    <property type="molecule type" value="Genomic_DNA"/>
</dbReference>
<dbReference type="Proteomes" id="UP000269721">
    <property type="component" value="Unassembled WGS sequence"/>
</dbReference>
<keyword evidence="4" id="KW-1185">Reference proteome</keyword>
<evidence type="ECO:0000256" key="2">
    <source>
        <dbReference type="SAM" id="SignalP"/>
    </source>
</evidence>
<name>A0A4P9WHX3_9FUNG</name>
<sequence length="456" mass="47651">MKYTLPFFAVAFLAVGSCRQDPACAPECGPDADVPRPSEFNLRFATCVDGVRIAHSLLALLPQQSSASAALSATLPTAKGSVVNNTHYIGRGRASCWTVADRNIGMFDELDRRAMGGNEVIGDQGGLLARRQSPGGDLPPILSVCACISARWTARSREKSQLAAFARIICVRARISGFAPVVFDPAIDSPRPALPPLQAWHSRWSLWSDTVPRPRIQSTSAAVWPPVMRNDGCGRHGIFGLIKALIIYHVYHLTRESPYYFLAFLFANLPDSGEKRSLLSRSKQRSPLAAESSSSRAFSNAASVFTFNLIPAHGHRTGQPRRADGQTAGLRNPSSSGRIRPRSKSRRRRPWLLLGDVATAGGGVSEALAATRGARAGASNLGGGAAASGSVGEAVARSRGASAGSGSLGLLLSDVAAEGRALGQALAAARRARAGAGDLGEQGAAAAGGALGEAVA</sequence>
<gene>
    <name evidence="3" type="ORF">BDK51DRAFT_38055</name>
</gene>
<dbReference type="PROSITE" id="PS51257">
    <property type="entry name" value="PROKAR_LIPOPROTEIN"/>
    <property type="match status" value="1"/>
</dbReference>
<reference evidence="4" key="1">
    <citation type="journal article" date="2018" name="Nat. Microbiol.">
        <title>Leveraging single-cell genomics to expand the fungal tree of life.</title>
        <authorList>
            <person name="Ahrendt S.R."/>
            <person name="Quandt C.A."/>
            <person name="Ciobanu D."/>
            <person name="Clum A."/>
            <person name="Salamov A."/>
            <person name="Andreopoulos B."/>
            <person name="Cheng J.F."/>
            <person name="Woyke T."/>
            <person name="Pelin A."/>
            <person name="Henrissat B."/>
            <person name="Reynolds N.K."/>
            <person name="Benny G.L."/>
            <person name="Smith M.E."/>
            <person name="James T.Y."/>
            <person name="Grigoriev I.V."/>
        </authorList>
    </citation>
    <scope>NUCLEOTIDE SEQUENCE [LARGE SCALE GENOMIC DNA]</scope>
</reference>
<evidence type="ECO:0000313" key="3">
    <source>
        <dbReference type="EMBL" id="RKO92441.1"/>
    </source>
</evidence>
<feature type="region of interest" description="Disordered" evidence="1">
    <location>
        <begin position="315"/>
        <end position="346"/>
    </location>
</feature>
<proteinExistence type="predicted"/>
<evidence type="ECO:0000313" key="4">
    <source>
        <dbReference type="Proteomes" id="UP000269721"/>
    </source>
</evidence>
<feature type="chain" id="PRO_5020373003" evidence="2">
    <location>
        <begin position="21"/>
        <end position="456"/>
    </location>
</feature>
<feature type="signal peptide" evidence="2">
    <location>
        <begin position="1"/>
        <end position="20"/>
    </location>
</feature>
<accession>A0A4P9WHX3</accession>